<evidence type="ECO:0000313" key="1">
    <source>
        <dbReference type="EMBL" id="UYQ63439.1"/>
    </source>
</evidence>
<dbReference type="Proteomes" id="UP001163878">
    <property type="component" value="Chromosome"/>
</dbReference>
<accession>A0ABY6IBU4</accession>
<organism evidence="1 2">
    <name type="scientific">Streptomyces peucetius</name>
    <dbReference type="NCBI Taxonomy" id="1950"/>
    <lineage>
        <taxon>Bacteria</taxon>
        <taxon>Bacillati</taxon>
        <taxon>Actinomycetota</taxon>
        <taxon>Actinomycetes</taxon>
        <taxon>Kitasatosporales</taxon>
        <taxon>Streptomycetaceae</taxon>
        <taxon>Streptomyces</taxon>
    </lineage>
</organism>
<dbReference type="RefSeq" id="WP_264245729.1">
    <property type="nucleotide sequence ID" value="NZ_CP107567.1"/>
</dbReference>
<reference evidence="1" key="1">
    <citation type="submission" date="2022-10" db="EMBL/GenBank/DDBJ databases">
        <title>Cytochrome P450 Catalyzes Benzene Ring Formation in the Biosynthesis of Trialkyl-Substituted Aromatic Polyketides.</title>
        <authorList>
            <person name="Zhao E."/>
            <person name="Ge H."/>
        </authorList>
    </citation>
    <scope>NUCLEOTIDE SEQUENCE</scope>
    <source>
        <strain evidence="1">NA0869</strain>
    </source>
</reference>
<sequence length="157" mass="16640">MPRLFRLLPAARGRRAPWAARAGPEQAAGTLKDDHIALGLGTRAPRHLTTTVGGEPVELKPGKGRLSRSSYRMDVTYAGRFYRRQPDSIPGSRFTRDRARPGDFSSDGDGLVIAEWREGTGAEPADAAVAYAPAAAFGTGAQPLWTTAVDAVAAAVP</sequence>
<proteinExistence type="predicted"/>
<gene>
    <name evidence="1" type="ORF">OGH68_19550</name>
</gene>
<dbReference type="EMBL" id="CP107567">
    <property type="protein sequence ID" value="UYQ63439.1"/>
    <property type="molecule type" value="Genomic_DNA"/>
</dbReference>
<keyword evidence="2" id="KW-1185">Reference proteome</keyword>
<protein>
    <submittedName>
        <fullName evidence="1">Uncharacterized protein</fullName>
    </submittedName>
</protein>
<name>A0ABY6IBU4_STRPE</name>
<evidence type="ECO:0000313" key="2">
    <source>
        <dbReference type="Proteomes" id="UP001163878"/>
    </source>
</evidence>